<accession>A0A3B3CFU5</accession>
<dbReference type="GO" id="GO:0046872">
    <property type="term" value="F:metal ion binding"/>
    <property type="evidence" value="ECO:0007669"/>
    <property type="project" value="UniProtKB-KW"/>
</dbReference>
<dbReference type="RefSeq" id="XP_024141469.1">
    <property type="nucleotide sequence ID" value="XM_024285701.2"/>
</dbReference>
<dbReference type="Ensembl" id="ENSOMET00000025267.1">
    <property type="protein sequence ID" value="ENSOMEP00000016707.1"/>
    <property type="gene ID" value="ENSOMEG00000018356.1"/>
</dbReference>
<sequence>MAFAFPVWLAVQEALLEDEPTEAEKENPSCFDEFDDAALFEHFHLTRPCISFIVDAVRFRMKTVSYRRASPPVDVFVMVALNFFAHGAFTPAVVQKIGSCLHSSLPSAANSASGVIAGMSDVFISFPFTQDARDQNAAVMEEFCKIPNVLGVLAPVQFKIRASPYEKESFKSFINAQGFTSVMSQFICDSTGNILSVEKCCVGSTAEQELWEYSFKGREVEEDLHGKYWLIAGPGYHLGNHVLTAVAKPETIEDVLFNEAHAKMLNVMQETVDLLKRRFLCLMQLGFTEEGSLNKKLNIIKACSVLHNIALKFSVPPPTRARKTEPLYSGKHLAAETNIDALMARKELIKKTFSKPKNQD</sequence>
<dbReference type="Pfam" id="PF13359">
    <property type="entry name" value="DDE_Tnp_4"/>
    <property type="match status" value="1"/>
</dbReference>
<reference evidence="4" key="2">
    <citation type="submission" date="2025-09" db="UniProtKB">
        <authorList>
            <consortium name="Ensembl"/>
        </authorList>
    </citation>
    <scope>IDENTIFICATION</scope>
</reference>
<dbReference type="GeneID" id="112154617"/>
<dbReference type="AlphaFoldDB" id="A0A3B3CFU5"/>
<name>A0A3B3CFU5_ORYME</name>
<keyword evidence="5" id="KW-1185">Reference proteome</keyword>
<evidence type="ECO:0000256" key="2">
    <source>
        <dbReference type="ARBA" id="ARBA00022723"/>
    </source>
</evidence>
<keyword evidence="2" id="KW-0479">Metal-binding</keyword>
<protein>
    <submittedName>
        <fullName evidence="4">Putative nuclease HARBI1</fullName>
    </submittedName>
</protein>
<evidence type="ECO:0000313" key="5">
    <source>
        <dbReference type="Proteomes" id="UP000261560"/>
    </source>
</evidence>
<dbReference type="PaxDb" id="30732-ENSOMEP00000016707"/>
<dbReference type="OrthoDB" id="9946389at2759"/>
<feature type="domain" description="DDE Tnp4" evidence="3">
    <location>
        <begin position="157"/>
        <end position="308"/>
    </location>
</feature>
<evidence type="ECO:0000313" key="4">
    <source>
        <dbReference type="Ensembl" id="ENSOMEP00000016707.1"/>
    </source>
</evidence>
<dbReference type="KEGG" id="oml:112154617"/>
<proteinExistence type="predicted"/>
<dbReference type="InterPro" id="IPR027806">
    <property type="entry name" value="HARBI1_dom"/>
</dbReference>
<organism evidence="4 5">
    <name type="scientific">Oryzias melastigma</name>
    <name type="common">Marine medaka</name>
    <dbReference type="NCBI Taxonomy" id="30732"/>
    <lineage>
        <taxon>Eukaryota</taxon>
        <taxon>Metazoa</taxon>
        <taxon>Chordata</taxon>
        <taxon>Craniata</taxon>
        <taxon>Vertebrata</taxon>
        <taxon>Euteleostomi</taxon>
        <taxon>Actinopterygii</taxon>
        <taxon>Neopterygii</taxon>
        <taxon>Teleostei</taxon>
        <taxon>Neoteleostei</taxon>
        <taxon>Acanthomorphata</taxon>
        <taxon>Ovalentaria</taxon>
        <taxon>Atherinomorphae</taxon>
        <taxon>Beloniformes</taxon>
        <taxon>Adrianichthyidae</taxon>
        <taxon>Oryziinae</taxon>
        <taxon>Oryzias</taxon>
    </lineage>
</organism>
<reference evidence="4" key="1">
    <citation type="submission" date="2025-08" db="UniProtKB">
        <authorList>
            <consortium name="Ensembl"/>
        </authorList>
    </citation>
    <scope>IDENTIFICATION</scope>
</reference>
<dbReference type="Proteomes" id="UP000261560">
    <property type="component" value="Unplaced"/>
</dbReference>
<dbReference type="GeneTree" id="ENSGT00940000167839"/>
<comment type="cofactor">
    <cofactor evidence="1">
        <name>a divalent metal cation</name>
        <dbReference type="ChEBI" id="CHEBI:60240"/>
    </cofactor>
</comment>
<dbReference type="STRING" id="30732.ENSOMEP00000016707"/>
<evidence type="ECO:0000259" key="3">
    <source>
        <dbReference type="Pfam" id="PF13359"/>
    </source>
</evidence>
<dbReference type="OMA" id="MKRRFKC"/>
<evidence type="ECO:0000256" key="1">
    <source>
        <dbReference type="ARBA" id="ARBA00001968"/>
    </source>
</evidence>